<gene>
    <name evidence="1" type="ORF">J2Z32_003755</name>
</gene>
<organism evidence="1 2">
    <name type="scientific">Paenibacillus turicensis</name>
    <dbReference type="NCBI Taxonomy" id="160487"/>
    <lineage>
        <taxon>Bacteria</taxon>
        <taxon>Bacillati</taxon>
        <taxon>Bacillota</taxon>
        <taxon>Bacilli</taxon>
        <taxon>Bacillales</taxon>
        <taxon>Paenibacillaceae</taxon>
        <taxon>Paenibacillus</taxon>
    </lineage>
</organism>
<dbReference type="RefSeq" id="WP_210090676.1">
    <property type="nucleotide sequence ID" value="NZ_JAGGKG010000021.1"/>
</dbReference>
<name>A0ABS4FX36_9BACL</name>
<accession>A0ABS4FX36</accession>
<proteinExistence type="predicted"/>
<evidence type="ECO:0000313" key="1">
    <source>
        <dbReference type="EMBL" id="MBP1907090.1"/>
    </source>
</evidence>
<sequence length="90" mass="11160">MELRKRIWMFFHGYRRLTNRVIYKYMAQAEYPHFKGFEGIKSTFKYYRRFGDVIVPYSETYLSQKTLGEIKMYHYHWIDIAQKERLMSNG</sequence>
<dbReference type="Proteomes" id="UP001519272">
    <property type="component" value="Unassembled WGS sequence"/>
</dbReference>
<reference evidence="1 2" key="1">
    <citation type="submission" date="2021-03" db="EMBL/GenBank/DDBJ databases">
        <title>Genomic Encyclopedia of Type Strains, Phase IV (KMG-IV): sequencing the most valuable type-strain genomes for metagenomic binning, comparative biology and taxonomic classification.</title>
        <authorList>
            <person name="Goeker M."/>
        </authorList>
    </citation>
    <scope>NUCLEOTIDE SEQUENCE [LARGE SCALE GENOMIC DNA]</scope>
    <source>
        <strain evidence="1 2">DSM 14349</strain>
    </source>
</reference>
<dbReference type="EMBL" id="JAGGKG010000021">
    <property type="protein sequence ID" value="MBP1907090.1"/>
    <property type="molecule type" value="Genomic_DNA"/>
</dbReference>
<evidence type="ECO:0000313" key="2">
    <source>
        <dbReference type="Proteomes" id="UP001519272"/>
    </source>
</evidence>
<protein>
    <submittedName>
        <fullName evidence="1">Uncharacterized protein</fullName>
    </submittedName>
</protein>
<keyword evidence="2" id="KW-1185">Reference proteome</keyword>
<comment type="caution">
    <text evidence="1">The sequence shown here is derived from an EMBL/GenBank/DDBJ whole genome shotgun (WGS) entry which is preliminary data.</text>
</comment>